<dbReference type="PROSITE" id="PS50011">
    <property type="entry name" value="PROTEIN_KINASE_DOM"/>
    <property type="match status" value="1"/>
</dbReference>
<dbReference type="SUPFAM" id="SSF56112">
    <property type="entry name" value="Protein kinase-like (PK-like)"/>
    <property type="match status" value="1"/>
</dbReference>
<dbReference type="OMA" id="CEPEANE"/>
<dbReference type="GO" id="GO:0004672">
    <property type="term" value="F:protein kinase activity"/>
    <property type="evidence" value="ECO:0007669"/>
    <property type="project" value="InterPro"/>
</dbReference>
<dbReference type="InterPro" id="IPR011009">
    <property type="entry name" value="Kinase-like_dom_sf"/>
</dbReference>
<dbReference type="GO" id="GO:0005524">
    <property type="term" value="F:ATP binding"/>
    <property type="evidence" value="ECO:0007669"/>
    <property type="project" value="InterPro"/>
</dbReference>
<dbReference type="InterPro" id="IPR000719">
    <property type="entry name" value="Prot_kinase_dom"/>
</dbReference>
<dbReference type="EMBL" id="CDMC01000006">
    <property type="protein sequence ID" value="CEN61294.1"/>
    <property type="molecule type" value="Genomic_DNA"/>
</dbReference>
<feature type="domain" description="Protein kinase" evidence="2">
    <location>
        <begin position="306"/>
        <end position="498"/>
    </location>
</feature>
<evidence type="ECO:0000256" key="1">
    <source>
        <dbReference type="SAM" id="MobiDB-lite"/>
    </source>
</evidence>
<dbReference type="Proteomes" id="UP000054771">
    <property type="component" value="Unassembled WGS sequence"/>
</dbReference>
<protein>
    <recommendedName>
        <fullName evidence="2">Protein kinase domain-containing protein</fullName>
    </recommendedName>
</protein>
<name>A0A0U5CPW2_ASPCI</name>
<evidence type="ECO:0000313" key="3">
    <source>
        <dbReference type="EMBL" id="CEN61294.1"/>
    </source>
</evidence>
<dbReference type="Pfam" id="PF06293">
    <property type="entry name" value="Kdo"/>
    <property type="match status" value="1"/>
</dbReference>
<evidence type="ECO:0000259" key="2">
    <source>
        <dbReference type="PROSITE" id="PS50011"/>
    </source>
</evidence>
<feature type="region of interest" description="Disordered" evidence="1">
    <location>
        <begin position="1"/>
        <end position="155"/>
    </location>
</feature>
<dbReference type="OrthoDB" id="4062651at2759"/>
<proteinExistence type="predicted"/>
<gene>
    <name evidence="3" type="ORF">ASPCAL07954</name>
</gene>
<organism evidence="3 4">
    <name type="scientific">Aspergillus calidoustus</name>
    <dbReference type="NCBI Taxonomy" id="454130"/>
    <lineage>
        <taxon>Eukaryota</taxon>
        <taxon>Fungi</taxon>
        <taxon>Dikarya</taxon>
        <taxon>Ascomycota</taxon>
        <taxon>Pezizomycotina</taxon>
        <taxon>Eurotiomycetes</taxon>
        <taxon>Eurotiomycetidae</taxon>
        <taxon>Eurotiales</taxon>
        <taxon>Aspergillaceae</taxon>
        <taxon>Aspergillus</taxon>
        <taxon>Aspergillus subgen. Nidulantes</taxon>
    </lineage>
</organism>
<dbReference type="InterPro" id="IPR008271">
    <property type="entry name" value="Ser/Thr_kinase_AS"/>
</dbReference>
<accession>A0A0U5CPW2</accession>
<dbReference type="PROSITE" id="PS00108">
    <property type="entry name" value="PROTEIN_KINASE_ST"/>
    <property type="match status" value="1"/>
</dbReference>
<feature type="compositionally biased region" description="Basic and acidic residues" evidence="1">
    <location>
        <begin position="17"/>
        <end position="26"/>
    </location>
</feature>
<dbReference type="STRING" id="454130.A0A0U5CPW2"/>
<sequence length="498" mass="55171">MAKKTASPIRSPAPTRESPEAERSDDQTTDAPSPALGDVKRSTSKERKRKAIEPPGSPRDSRGRSSSNETQHSDDCEPEANEHSPGASVEPLNSPEDPTERPSSIKDQTCDGCDPEVEHQAPGASVEPVDSADDQGSCASDGKTKQCIPSAEPSDQRYWDNFDEIWFKMPASPSAAAPRDDCALTLSRAGHRARHGVLNAAFIVFTADGADYIVAFDKPDDDQTQDHTLAGDCIGLFARGEYKTIAHLLEPLVRQLLVKTTPEPPVDTFESFLSRAEIYLRVVSGAETLEPYPDFRFDMMPEPIDWDLMKKRVSHLGGRIYQLSDVTKFRQLTRRVYEVTIDGETVIYKRAETYYSLRRETTGLQGAELLNIRAPRLVGVIGADTIWGGLLMTLVPASSDLSDLNCSGDSAHRLQATTAERQQWFDEISAAFDGFHRHGFAYGDVKPANILIDDDRQAWLIDFEGGVTQGWVDEDLLDTVEGDLQGLRRWREFLGLEE</sequence>
<keyword evidence="4" id="KW-1185">Reference proteome</keyword>
<dbReference type="Gene3D" id="1.10.510.10">
    <property type="entry name" value="Transferase(Phosphotransferase) domain 1"/>
    <property type="match status" value="1"/>
</dbReference>
<evidence type="ECO:0000313" key="4">
    <source>
        <dbReference type="Proteomes" id="UP000054771"/>
    </source>
</evidence>
<dbReference type="AlphaFoldDB" id="A0A0U5CPW2"/>
<reference evidence="4" key="1">
    <citation type="journal article" date="2016" name="Genome Announc.">
        <title>Draft genome sequences of fungus Aspergillus calidoustus.</title>
        <authorList>
            <person name="Horn F."/>
            <person name="Linde J."/>
            <person name="Mattern D.J."/>
            <person name="Walther G."/>
            <person name="Guthke R."/>
            <person name="Scherlach K."/>
            <person name="Martin K."/>
            <person name="Brakhage A.A."/>
            <person name="Petzke L."/>
            <person name="Valiante V."/>
        </authorList>
    </citation>
    <scope>NUCLEOTIDE SEQUENCE [LARGE SCALE GENOMIC DNA]</scope>
    <source>
        <strain evidence="4">SF006504</strain>
    </source>
</reference>